<protein>
    <recommendedName>
        <fullName evidence="4">CFA20 domain-containing protein</fullName>
    </recommendedName>
</protein>
<dbReference type="PANTHER" id="PTHR12458">
    <property type="entry name" value="ORF PROTEIN"/>
    <property type="match status" value="1"/>
</dbReference>
<evidence type="ECO:0000313" key="2">
    <source>
        <dbReference type="EMBL" id="RHY29818.1"/>
    </source>
</evidence>
<feature type="region of interest" description="Disordered" evidence="1">
    <location>
        <begin position="271"/>
        <end position="316"/>
    </location>
</feature>
<keyword evidence="3" id="KW-1185">Reference proteome</keyword>
<evidence type="ECO:0008006" key="4">
    <source>
        <dbReference type="Google" id="ProtNLM"/>
    </source>
</evidence>
<dbReference type="VEuPathDB" id="FungiDB:H310_03057"/>
<feature type="region of interest" description="Disordered" evidence="1">
    <location>
        <begin position="163"/>
        <end position="194"/>
    </location>
</feature>
<dbReference type="InterPro" id="IPR040441">
    <property type="entry name" value="CFA20/CFAP20DC"/>
</dbReference>
<dbReference type="EMBL" id="QUSY01000390">
    <property type="protein sequence ID" value="RHY29818.1"/>
    <property type="molecule type" value="Genomic_DNA"/>
</dbReference>
<comment type="caution">
    <text evidence="2">The sequence shown here is derived from an EMBL/GenBank/DDBJ whole genome shotgun (WGS) entry which is preliminary data.</text>
</comment>
<dbReference type="Proteomes" id="UP000285060">
    <property type="component" value="Unassembled WGS sequence"/>
</dbReference>
<name>A0A418AWC4_9STRA</name>
<dbReference type="AlphaFoldDB" id="A0A418AWC4"/>
<gene>
    <name evidence="2" type="ORF">DYB32_004841</name>
</gene>
<accession>A0A418AWC4</accession>
<feature type="compositionally biased region" description="Polar residues" evidence="1">
    <location>
        <begin position="295"/>
        <end position="312"/>
    </location>
</feature>
<organism evidence="2 3">
    <name type="scientific">Aphanomyces invadans</name>
    <dbReference type="NCBI Taxonomy" id="157072"/>
    <lineage>
        <taxon>Eukaryota</taxon>
        <taxon>Sar</taxon>
        <taxon>Stramenopiles</taxon>
        <taxon>Oomycota</taxon>
        <taxon>Saprolegniomycetes</taxon>
        <taxon>Saprolegniales</taxon>
        <taxon>Verrucalvaceae</taxon>
        <taxon>Aphanomyces</taxon>
    </lineage>
</organism>
<sequence>MKPPCCSNRDDRFGTADMFQGGDSVELLAAGGKNPAAPWKLTGKVRREYDKLSKVFLFTMEGSALATKMALPKDSTKSLTRDTWLNWCFDVAALVDGSFAKTLRTLDSISLSGTCKLRVFTMKEPPIPSDHPFDFVGGVDIPRAFAIPRAITEYFAAKTVAPPPSASLPTHLPDDKSPVKPPTHTEAPRLSRPTTAIASDAVERVVDAVPTSRSNAELTAKELAKALALDESPFFRDDLPSPVAVRMTSSIHRGSFTQESILQVPAAMEWMDEEDSRGVSNEDSAPPSILDGRPDNQTPDSIPEPTSTTPEVKNQRIDVGAAKSVASLFQWAPQSLLQPVGQPQLTAALDPPFAPCMEDEEGPLTSNGIAKVAHHSEPQDDTEQVRVKEEVSHPLGTKGRWMDQVGRLFVAVMALIASTRTTARTTTTN</sequence>
<evidence type="ECO:0000256" key="1">
    <source>
        <dbReference type="SAM" id="MobiDB-lite"/>
    </source>
</evidence>
<proteinExistence type="predicted"/>
<evidence type="ECO:0000313" key="3">
    <source>
        <dbReference type="Proteomes" id="UP000285060"/>
    </source>
</evidence>
<reference evidence="2 3" key="1">
    <citation type="submission" date="2018-08" db="EMBL/GenBank/DDBJ databases">
        <title>Aphanomyces genome sequencing and annotation.</title>
        <authorList>
            <person name="Minardi D."/>
            <person name="Oidtmann B."/>
            <person name="Van Der Giezen M."/>
            <person name="Studholme D.J."/>
        </authorList>
    </citation>
    <scope>NUCLEOTIDE SEQUENCE [LARGE SCALE GENOMIC DNA]</scope>
    <source>
        <strain evidence="2 3">NJM0002</strain>
    </source>
</reference>